<feature type="compositionally biased region" description="Basic residues" evidence="1">
    <location>
        <begin position="1428"/>
        <end position="1439"/>
    </location>
</feature>
<feature type="compositionally biased region" description="Basic and acidic residues" evidence="1">
    <location>
        <begin position="564"/>
        <end position="573"/>
    </location>
</feature>
<feature type="compositionally biased region" description="Polar residues" evidence="1">
    <location>
        <begin position="1367"/>
        <end position="1386"/>
    </location>
</feature>
<feature type="compositionally biased region" description="Polar residues" evidence="1">
    <location>
        <begin position="420"/>
        <end position="434"/>
    </location>
</feature>
<feature type="compositionally biased region" description="Basic and acidic residues" evidence="1">
    <location>
        <begin position="700"/>
        <end position="709"/>
    </location>
</feature>
<evidence type="ECO:0000313" key="3">
    <source>
        <dbReference type="EMBL" id="CAH3015337.1"/>
    </source>
</evidence>
<dbReference type="CDD" id="cd06127">
    <property type="entry name" value="DEDDh"/>
    <property type="match status" value="1"/>
</dbReference>
<feature type="compositionally biased region" description="Polar residues" evidence="1">
    <location>
        <begin position="322"/>
        <end position="343"/>
    </location>
</feature>
<feature type="region of interest" description="Disordered" evidence="1">
    <location>
        <begin position="307"/>
        <end position="376"/>
    </location>
</feature>
<dbReference type="Pfam" id="PF00929">
    <property type="entry name" value="RNase_T"/>
    <property type="match status" value="1"/>
</dbReference>
<feature type="region of interest" description="Disordered" evidence="1">
    <location>
        <begin position="1250"/>
        <end position="1390"/>
    </location>
</feature>
<feature type="compositionally biased region" description="Polar residues" evidence="1">
    <location>
        <begin position="1351"/>
        <end position="1360"/>
    </location>
</feature>
<feature type="region of interest" description="Disordered" evidence="1">
    <location>
        <begin position="400"/>
        <end position="590"/>
    </location>
</feature>
<accession>A0ABN8LE25</accession>
<organism evidence="3 4">
    <name type="scientific">Porites evermanni</name>
    <dbReference type="NCBI Taxonomy" id="104178"/>
    <lineage>
        <taxon>Eukaryota</taxon>
        <taxon>Metazoa</taxon>
        <taxon>Cnidaria</taxon>
        <taxon>Anthozoa</taxon>
        <taxon>Hexacorallia</taxon>
        <taxon>Scleractinia</taxon>
        <taxon>Fungiina</taxon>
        <taxon>Poritidae</taxon>
        <taxon>Porites</taxon>
    </lineage>
</organism>
<dbReference type="InterPro" id="IPR036397">
    <property type="entry name" value="RNaseH_sf"/>
</dbReference>
<gene>
    <name evidence="3" type="ORF">PEVE_00015503</name>
</gene>
<dbReference type="SMART" id="SM00479">
    <property type="entry name" value="EXOIII"/>
    <property type="match status" value="1"/>
</dbReference>
<feature type="compositionally biased region" description="Basic and acidic residues" evidence="1">
    <location>
        <begin position="1165"/>
        <end position="1183"/>
    </location>
</feature>
<dbReference type="Gene3D" id="3.30.420.10">
    <property type="entry name" value="Ribonuclease H-like superfamily/Ribonuclease H"/>
    <property type="match status" value="1"/>
</dbReference>
<proteinExistence type="predicted"/>
<feature type="region of interest" description="Disordered" evidence="1">
    <location>
        <begin position="856"/>
        <end position="902"/>
    </location>
</feature>
<evidence type="ECO:0000313" key="4">
    <source>
        <dbReference type="Proteomes" id="UP001159427"/>
    </source>
</evidence>
<dbReference type="InterPro" id="IPR012337">
    <property type="entry name" value="RNaseH-like_sf"/>
</dbReference>
<feature type="compositionally biased region" description="Basic and acidic residues" evidence="1">
    <location>
        <begin position="436"/>
        <end position="445"/>
    </location>
</feature>
<comment type="caution">
    <text evidence="3">The sequence shown here is derived from an EMBL/GenBank/DDBJ whole genome shotgun (WGS) entry which is preliminary data.</text>
</comment>
<dbReference type="InterPro" id="IPR013520">
    <property type="entry name" value="Ribonucl_H"/>
</dbReference>
<dbReference type="EMBL" id="CALNXI010000022">
    <property type="protein sequence ID" value="CAH3015337.1"/>
    <property type="molecule type" value="Genomic_DNA"/>
</dbReference>
<sequence>MAEMTKEGAKLHPLVIFYDSEAAYGNVYRGDIIEIAARCHPDVVKGSFQTLINTNQPLCAFATKECAISKEDLKDQPFFQDVLNEFLFWIDDMVKLAKKKHGKSFVPVLCAHHGYQFDFLILLSNMERSGIHHTILSQHNVHFADSLLFCSELKESGEKLLNRTKLSLDGLFRKFFPGKRFKDRHRAMGDVDAMVDIFTRTPLKKLLHNMKYSSTKDRLEYYISQSGLKQQQAILEDNFCKLDACSKNMAIKKLLKEGVTYNSLRTIFEECCSFLDFFETMKSYGIERKVAKVMALHFSGKGFHNQGAKPYSKLHEEKTTADESTGDQSSGDHSVQQKNSECVQQVKLATEESRPESKSCDQDAGGGEDWEREAATAKRQNFTLKCTTSTPLSLMDEDFSSTSVAKTTKELSPKERRQKPSANTGSKVTHSPSEASECRKSDSIGKKPQSNVAEAEVRTRSSTPKSSTESREKRRGTLNKPVKSNKRDPRAKRETVDLSQESTKELMKGKKTKSKGRPQETPGDKKTKPIVSDISSNDYEAVAEIKQKSQGPSCDLSPSSDQDSTVKLDEESHPTVVSSLDNDGSEKRDGQNFTRIFVGDIAILVPVDDNEVCDSLTNELRDTNSDRQGELEETSVADNVRSGDASSVCSGSSAVAVKPVQMETTILCESNSTSPPSPRGTLSTRHEDSAHLDSIPQHTEVVDKEQDQSSKCEETLVLASGCDGNHSQMEPEFKAIASSERNCSKGSSEEAGVCGDDKSVITDKTTSNGNEAVFAIEETRNQVERNDLSVTVATVQVQALQVEIEANHPESVTGENGFKSGPYKELEQTPLASLSDDSLDQVSSGRFVMSEGFACQDMNTDEVDENRRDLEAELSSDTSSTSDESSVDTFSRQPPLGAERGFTPDTVQQYAHQTAWVESMNEGVHPMPYATGVNYPHGSFPPYANPYGTFYQTQQALPLFKPYFSSFGYPNQIRPMVSPHVLQPQSQIFLPPYHQYRNQVMMPGAVQQVTGFPSAAVQPSQFRPQVYQVLQGPSGYTYPPVPLYGNPSQQAQESASLLFDAESTKPQHILAQASPTPEFASPTMGEEKDESGSELSLSTSSGSPFEIITLPASDSFRPLCDYSALREESFSGQLEPEFENSLLVANEGCNVAQVLNSGVKEMANDNDKYVDDTKDSGYSKQSKEYSSQSLPQDKVDSVHKQITILSRDESIVAMEKRLSPDGSCVDTGGVDFVSDTIFVQKVGSGLEEETACQRTLQDQSQNNGDYRPSSESVKPKCPSPKPQRIKGNLSRRNKPAISQPVSGQNAGGGSGDITSVSDPASVRESLPLKTLDQNRSESAVTYGKKTKTTRSPKTVRFSNEPTEHESTYGNSRATADDNSQSSCSRGQRTESLRMDKRLACRLLEGKSQRHTKERTLGTESTPVYDKRNSRKRINNRMRRPYGEKNRPPKHPPSAVKAETDAKIDPNNNRG</sequence>
<evidence type="ECO:0000256" key="1">
    <source>
        <dbReference type="SAM" id="MobiDB-lite"/>
    </source>
</evidence>
<protein>
    <recommendedName>
        <fullName evidence="2">Exonuclease domain-containing protein</fullName>
    </recommendedName>
</protein>
<feature type="compositionally biased region" description="Basic and acidic residues" evidence="1">
    <location>
        <begin position="485"/>
        <end position="508"/>
    </location>
</feature>
<reference evidence="3 4" key="1">
    <citation type="submission" date="2022-05" db="EMBL/GenBank/DDBJ databases">
        <authorList>
            <consortium name="Genoscope - CEA"/>
            <person name="William W."/>
        </authorList>
    </citation>
    <scope>NUCLEOTIDE SEQUENCE [LARGE SCALE GENOMIC DNA]</scope>
</reference>
<dbReference type="SUPFAM" id="SSF53098">
    <property type="entry name" value="Ribonuclease H-like"/>
    <property type="match status" value="1"/>
</dbReference>
<feature type="compositionally biased region" description="Basic and acidic residues" evidence="1">
    <location>
        <begin position="349"/>
        <end position="361"/>
    </location>
</feature>
<dbReference type="Proteomes" id="UP001159427">
    <property type="component" value="Unassembled WGS sequence"/>
</dbReference>
<feature type="region of interest" description="Disordered" evidence="1">
    <location>
        <begin position="1165"/>
        <end position="1193"/>
    </location>
</feature>
<evidence type="ECO:0000259" key="2">
    <source>
        <dbReference type="SMART" id="SM00479"/>
    </source>
</evidence>
<feature type="compositionally biased region" description="Low complexity" evidence="1">
    <location>
        <begin position="875"/>
        <end position="891"/>
    </location>
</feature>
<feature type="region of interest" description="Disordered" evidence="1">
    <location>
        <begin position="1074"/>
        <end position="1101"/>
    </location>
</feature>
<keyword evidence="4" id="KW-1185">Reference proteome</keyword>
<feature type="compositionally biased region" description="Polar residues" evidence="1">
    <location>
        <begin position="548"/>
        <end position="563"/>
    </location>
</feature>
<name>A0ABN8LE25_9CNID</name>
<feature type="region of interest" description="Disordered" evidence="1">
    <location>
        <begin position="1404"/>
        <end position="1470"/>
    </location>
</feature>
<feature type="domain" description="Exonuclease" evidence="2">
    <location>
        <begin position="14"/>
        <end position="209"/>
    </location>
</feature>
<feature type="compositionally biased region" description="Polar residues" evidence="1">
    <location>
        <begin position="1252"/>
        <end position="1272"/>
    </location>
</feature>
<feature type="region of interest" description="Disordered" evidence="1">
    <location>
        <begin position="668"/>
        <end position="709"/>
    </location>
</feature>